<keyword evidence="1" id="KW-0812">Transmembrane</keyword>
<evidence type="ECO:0000313" key="3">
    <source>
        <dbReference type="Proteomes" id="UP001249851"/>
    </source>
</evidence>
<evidence type="ECO:0000256" key="1">
    <source>
        <dbReference type="SAM" id="Phobius"/>
    </source>
</evidence>
<protein>
    <submittedName>
        <fullName evidence="2">Uncharacterized protein</fullName>
    </submittedName>
</protein>
<sequence length="102" mass="11641">MAERPWLRIPRSVMNNDDETVPNRYPFLKQSGPRLVVDVEVVMSVLLILSELRCSQHCSKKLKCEVFPVDVSRGTLHFPDRRQFAVLSGGSVALILFVLLFK</sequence>
<keyword evidence="3" id="KW-1185">Reference proteome</keyword>
<name>A0AAD9V1J6_ACRCE</name>
<keyword evidence="1" id="KW-1133">Transmembrane helix</keyword>
<feature type="transmembrane region" description="Helical" evidence="1">
    <location>
        <begin position="84"/>
        <end position="101"/>
    </location>
</feature>
<gene>
    <name evidence="2" type="ORF">P5673_019882</name>
</gene>
<keyword evidence="1" id="KW-0472">Membrane</keyword>
<dbReference type="Proteomes" id="UP001249851">
    <property type="component" value="Unassembled WGS sequence"/>
</dbReference>
<dbReference type="AlphaFoldDB" id="A0AAD9V1J6"/>
<proteinExistence type="predicted"/>
<evidence type="ECO:0000313" key="2">
    <source>
        <dbReference type="EMBL" id="KAK2557899.1"/>
    </source>
</evidence>
<accession>A0AAD9V1J6</accession>
<organism evidence="2 3">
    <name type="scientific">Acropora cervicornis</name>
    <name type="common">Staghorn coral</name>
    <dbReference type="NCBI Taxonomy" id="6130"/>
    <lineage>
        <taxon>Eukaryota</taxon>
        <taxon>Metazoa</taxon>
        <taxon>Cnidaria</taxon>
        <taxon>Anthozoa</taxon>
        <taxon>Hexacorallia</taxon>
        <taxon>Scleractinia</taxon>
        <taxon>Astrocoeniina</taxon>
        <taxon>Acroporidae</taxon>
        <taxon>Acropora</taxon>
    </lineage>
</organism>
<comment type="caution">
    <text evidence="2">The sequence shown here is derived from an EMBL/GenBank/DDBJ whole genome shotgun (WGS) entry which is preliminary data.</text>
</comment>
<dbReference type="EMBL" id="JARQWQ010000047">
    <property type="protein sequence ID" value="KAK2557899.1"/>
    <property type="molecule type" value="Genomic_DNA"/>
</dbReference>
<reference evidence="2" key="1">
    <citation type="journal article" date="2023" name="G3 (Bethesda)">
        <title>Whole genome assembly and annotation of the endangered Caribbean coral Acropora cervicornis.</title>
        <authorList>
            <person name="Selwyn J.D."/>
            <person name="Vollmer S.V."/>
        </authorList>
    </citation>
    <scope>NUCLEOTIDE SEQUENCE</scope>
    <source>
        <strain evidence="2">K2</strain>
    </source>
</reference>
<reference evidence="2" key="2">
    <citation type="journal article" date="2023" name="Science">
        <title>Genomic signatures of disease resistance in endangered staghorn corals.</title>
        <authorList>
            <person name="Vollmer S.V."/>
            <person name="Selwyn J.D."/>
            <person name="Despard B.A."/>
            <person name="Roesel C.L."/>
        </authorList>
    </citation>
    <scope>NUCLEOTIDE SEQUENCE</scope>
    <source>
        <strain evidence="2">K2</strain>
    </source>
</reference>